<accession>A0A225UPV6</accession>
<dbReference type="EMBL" id="NBNE01013449">
    <property type="protein sequence ID" value="OWY95085.1"/>
    <property type="molecule type" value="Genomic_DNA"/>
</dbReference>
<organism evidence="1 2">
    <name type="scientific">Phytophthora megakarya</name>
    <dbReference type="NCBI Taxonomy" id="4795"/>
    <lineage>
        <taxon>Eukaryota</taxon>
        <taxon>Sar</taxon>
        <taxon>Stramenopiles</taxon>
        <taxon>Oomycota</taxon>
        <taxon>Peronosporomycetes</taxon>
        <taxon>Peronosporales</taxon>
        <taxon>Peronosporaceae</taxon>
        <taxon>Phytophthora</taxon>
    </lineage>
</organism>
<dbReference type="Proteomes" id="UP000198211">
    <property type="component" value="Unassembled WGS sequence"/>
</dbReference>
<dbReference type="AlphaFoldDB" id="A0A225UPV6"/>
<proteinExistence type="predicted"/>
<reference evidence="2" key="1">
    <citation type="submission" date="2017-03" db="EMBL/GenBank/DDBJ databases">
        <title>Phytopthora megakarya and P. palmivora, two closely related causual agents of cacao black pod achieved similar genome size and gene model numbers by different mechanisms.</title>
        <authorList>
            <person name="Ali S."/>
            <person name="Shao J."/>
            <person name="Larry D.J."/>
            <person name="Kronmiller B."/>
            <person name="Shen D."/>
            <person name="Strem M.D."/>
            <person name="Melnick R.L."/>
            <person name="Guiltinan M.J."/>
            <person name="Tyler B.M."/>
            <person name="Meinhardt L.W."/>
            <person name="Bailey B.A."/>
        </authorList>
    </citation>
    <scope>NUCLEOTIDE SEQUENCE [LARGE SCALE GENOMIC DNA]</scope>
    <source>
        <strain evidence="2">zdho120</strain>
    </source>
</reference>
<feature type="non-terminal residue" evidence="1">
    <location>
        <position position="1"/>
    </location>
</feature>
<gene>
    <name evidence="1" type="ORF">PHMEG_00035011</name>
</gene>
<keyword evidence="2" id="KW-1185">Reference proteome</keyword>
<sequence length="331" mass="38649">YVAPVFSRPGGLACWIKLEEAFLPQAVPADASVKCSKEHLAKFASFTDVTHPFQVLRQLWLDHALNTKNFDLDSHISQRASYPDRLLGIWRRLRGYGDRDSASLGVADYERKHWVPAKAVERMFAIMEENISKQSNWTKRDRKHALATLDELRRQWAEYHDERASRADNLRQFILNRLWLWGSPDKGLFLTHTMLEPSMPIHSLEIIPWVPKTADWCTEALELDRQEPWRASWLHCPEKHPYNTVFVPCNLMVPLFLPNGSTMETVGPAIIPDPSVNPVDMDPSWNIVFVEILRKRKKKKKDKSLPRMNLRWCPLFLDLLLFRLHPTKLWI</sequence>
<comment type="caution">
    <text evidence="1">The sequence shown here is derived from an EMBL/GenBank/DDBJ whole genome shotgun (WGS) entry which is preliminary data.</text>
</comment>
<dbReference type="OrthoDB" id="123416at2759"/>
<evidence type="ECO:0000313" key="2">
    <source>
        <dbReference type="Proteomes" id="UP000198211"/>
    </source>
</evidence>
<evidence type="ECO:0000313" key="1">
    <source>
        <dbReference type="EMBL" id="OWY95085.1"/>
    </source>
</evidence>
<name>A0A225UPV6_9STRA</name>
<protein>
    <submittedName>
        <fullName evidence="1">Uncharacterized protein</fullName>
    </submittedName>
</protein>